<keyword evidence="3" id="KW-0547">Nucleotide-binding</keyword>
<dbReference type="NCBIfam" id="TIGR01727">
    <property type="entry name" value="oligo_HPY"/>
    <property type="match status" value="1"/>
</dbReference>
<dbReference type="InterPro" id="IPR003439">
    <property type="entry name" value="ABC_transporter-like_ATP-bd"/>
</dbReference>
<dbReference type="CDD" id="cd03257">
    <property type="entry name" value="ABC_NikE_OppD_transporters"/>
    <property type="match status" value="1"/>
</dbReference>
<dbReference type="InterPro" id="IPR017871">
    <property type="entry name" value="ABC_transporter-like_CS"/>
</dbReference>
<dbReference type="InterPro" id="IPR003593">
    <property type="entry name" value="AAA+_ATPase"/>
</dbReference>
<dbReference type="Gene3D" id="3.40.50.300">
    <property type="entry name" value="P-loop containing nucleotide triphosphate hydrolases"/>
    <property type="match status" value="1"/>
</dbReference>
<dbReference type="PROSITE" id="PS50893">
    <property type="entry name" value="ABC_TRANSPORTER_2"/>
    <property type="match status" value="1"/>
</dbReference>
<evidence type="ECO:0000256" key="2">
    <source>
        <dbReference type="ARBA" id="ARBA00022448"/>
    </source>
</evidence>
<organism evidence="6 7">
    <name type="scientific">Microterricola pindariensis</name>
    <dbReference type="NCBI Taxonomy" id="478010"/>
    <lineage>
        <taxon>Bacteria</taxon>
        <taxon>Bacillati</taxon>
        <taxon>Actinomycetota</taxon>
        <taxon>Actinomycetes</taxon>
        <taxon>Micrococcales</taxon>
        <taxon>Microbacteriaceae</taxon>
        <taxon>Microterricola</taxon>
    </lineage>
</organism>
<dbReference type="InterPro" id="IPR013563">
    <property type="entry name" value="Oligopep_ABC_C"/>
</dbReference>
<dbReference type="SUPFAM" id="SSF52540">
    <property type="entry name" value="P-loop containing nucleoside triphosphate hydrolases"/>
    <property type="match status" value="1"/>
</dbReference>
<keyword evidence="4 6" id="KW-0067">ATP-binding</keyword>
<proteinExistence type="inferred from homology"/>
<comment type="caution">
    <text evidence="6">The sequence shown here is derived from an EMBL/GenBank/DDBJ whole genome shotgun (WGS) entry which is preliminary data.</text>
</comment>
<keyword evidence="7" id="KW-1185">Reference proteome</keyword>
<dbReference type="PROSITE" id="PS00211">
    <property type="entry name" value="ABC_TRANSPORTER_1"/>
    <property type="match status" value="1"/>
</dbReference>
<sequence length="318" mass="34487">MSFSVGRGETLGIVGESGCGKSTTGYAIQGLVKRQSGNIRIGDRELGKGLGRDRQLLSRRVQMVFQDPTSSLNAKMTVGQILTEPLAVHNIVPPRERAERVGELLEMVGMPRSSALRFPHEFSGGQRQRIGIARALAVEPELIICDEPTAALDVSVRAQVLNLLRRLQKERGLSLIFISHDVSAVTHMADRIMVMYLGRAVEVLPRAALLNRSAHPYTQALLSAVPVPDPLVEKNRERILLRGDVPSPINPPSGCVFRTRCPIAQEICAIDVPKQRVIGKEAEGQTVACHFAEEVREGGIAALAASSLLAPSTMKETA</sequence>
<dbReference type="SMART" id="SM00382">
    <property type="entry name" value="AAA"/>
    <property type="match status" value="1"/>
</dbReference>
<feature type="domain" description="ABC transporter" evidence="5">
    <location>
        <begin position="1"/>
        <end position="222"/>
    </location>
</feature>
<evidence type="ECO:0000256" key="3">
    <source>
        <dbReference type="ARBA" id="ARBA00022741"/>
    </source>
</evidence>
<dbReference type="InterPro" id="IPR027417">
    <property type="entry name" value="P-loop_NTPase"/>
</dbReference>
<evidence type="ECO:0000313" key="6">
    <source>
        <dbReference type="EMBL" id="PPL20232.1"/>
    </source>
</evidence>
<dbReference type="InterPro" id="IPR050319">
    <property type="entry name" value="ABC_transp_ATP-bind"/>
</dbReference>
<evidence type="ECO:0000256" key="1">
    <source>
        <dbReference type="ARBA" id="ARBA00005417"/>
    </source>
</evidence>
<dbReference type="EMBL" id="MPZN01000003">
    <property type="protein sequence ID" value="PPL20232.1"/>
    <property type="molecule type" value="Genomic_DNA"/>
</dbReference>
<dbReference type="GO" id="GO:0005524">
    <property type="term" value="F:ATP binding"/>
    <property type="evidence" value="ECO:0007669"/>
    <property type="project" value="UniProtKB-KW"/>
</dbReference>
<gene>
    <name evidence="6" type="ORF">GY24_01415</name>
</gene>
<dbReference type="Pfam" id="PF00005">
    <property type="entry name" value="ABC_tran"/>
    <property type="match status" value="1"/>
</dbReference>
<accession>A0ABX5AZ97</accession>
<reference evidence="6 7" key="1">
    <citation type="journal article" date="2008" name="Int. J. Syst. Evol. Microbiol.">
        <title>Leifsonia pindariensis sp. nov., isolated from the Pindari glacier of the Indian Himalayas, and emended description of the genus Leifsonia.</title>
        <authorList>
            <person name="Reddy G.S."/>
            <person name="Prabagaran S.R."/>
            <person name="Shivaji S."/>
        </authorList>
    </citation>
    <scope>NUCLEOTIDE SEQUENCE [LARGE SCALE GENOMIC DNA]</scope>
    <source>
        <strain evidence="6 7">PON 10</strain>
    </source>
</reference>
<dbReference type="PANTHER" id="PTHR43776">
    <property type="entry name" value="TRANSPORT ATP-BINDING PROTEIN"/>
    <property type="match status" value="1"/>
</dbReference>
<evidence type="ECO:0000256" key="4">
    <source>
        <dbReference type="ARBA" id="ARBA00022840"/>
    </source>
</evidence>
<name>A0ABX5AZ97_9MICO</name>
<dbReference type="Proteomes" id="UP000237755">
    <property type="component" value="Unassembled WGS sequence"/>
</dbReference>
<keyword evidence="2" id="KW-0813">Transport</keyword>
<evidence type="ECO:0000259" key="5">
    <source>
        <dbReference type="PROSITE" id="PS50893"/>
    </source>
</evidence>
<dbReference type="Pfam" id="PF08352">
    <property type="entry name" value="oligo_HPY"/>
    <property type="match status" value="1"/>
</dbReference>
<evidence type="ECO:0000313" key="7">
    <source>
        <dbReference type="Proteomes" id="UP000237755"/>
    </source>
</evidence>
<protein>
    <submittedName>
        <fullName evidence="6">Oligopeptide ABC transporter ATP-binding protein OppF</fullName>
    </submittedName>
</protein>
<comment type="similarity">
    <text evidence="1">Belongs to the ABC transporter superfamily.</text>
</comment>
<dbReference type="PANTHER" id="PTHR43776:SF7">
    <property type="entry name" value="D,D-DIPEPTIDE TRANSPORT ATP-BINDING PROTEIN DDPF-RELATED"/>
    <property type="match status" value="1"/>
</dbReference>